<feature type="chain" id="PRO_5006394039" evidence="1">
    <location>
        <begin position="23"/>
        <end position="200"/>
    </location>
</feature>
<dbReference type="RefSeq" id="WP_057630090.1">
    <property type="nucleotide sequence ID" value="NZ_LDJJ01000068.1"/>
</dbReference>
<feature type="signal peptide" evidence="1">
    <location>
        <begin position="1"/>
        <end position="22"/>
    </location>
</feature>
<keyword evidence="3" id="KW-1185">Reference proteome</keyword>
<sequence>MKFVAGLAAFAVLAIPPSSALAVDGTGTGQIHIGIADASSTFGLAFTPPAEEGWARNGSGTSTTLSWNADSASDNRKIEAYMTRLDAPISPISGYIRTVRDNLEQGYASSPRFKISSLQVDEYPADPRCAKVHLLLEARQPSADGQRQWSEQYALSCGSLQSKGIGYELRYYHRYTDAHRDDRLEAKADAVLKSLIIDGN</sequence>
<gene>
    <name evidence="2" type="ORF">ABB27_16930</name>
</gene>
<proteinExistence type="predicted"/>
<organism evidence="2 3">
    <name type="scientific">Stenotrophomonas terrae</name>
    <dbReference type="NCBI Taxonomy" id="405446"/>
    <lineage>
        <taxon>Bacteria</taxon>
        <taxon>Pseudomonadati</taxon>
        <taxon>Pseudomonadota</taxon>
        <taxon>Gammaproteobacteria</taxon>
        <taxon>Lysobacterales</taxon>
        <taxon>Lysobacteraceae</taxon>
        <taxon>Stenotrophomonas</taxon>
    </lineage>
</organism>
<evidence type="ECO:0000313" key="2">
    <source>
        <dbReference type="EMBL" id="KRG64024.1"/>
    </source>
</evidence>
<dbReference type="PATRIC" id="fig|405446.3.peg.3274"/>
<evidence type="ECO:0000256" key="1">
    <source>
        <dbReference type="SAM" id="SignalP"/>
    </source>
</evidence>
<dbReference type="OrthoDB" id="8892459at2"/>
<accession>A0A0R0CG29</accession>
<reference evidence="2 3" key="1">
    <citation type="submission" date="2015-05" db="EMBL/GenBank/DDBJ databases">
        <title>Genome sequencing and analysis of members of genus Stenotrophomonas.</title>
        <authorList>
            <person name="Patil P.P."/>
            <person name="Midha S."/>
            <person name="Patil P.B."/>
        </authorList>
    </citation>
    <scope>NUCLEOTIDE SEQUENCE [LARGE SCALE GENOMIC DNA]</scope>
    <source>
        <strain evidence="2 3">DSM 18941</strain>
    </source>
</reference>
<evidence type="ECO:0000313" key="3">
    <source>
        <dbReference type="Proteomes" id="UP000051863"/>
    </source>
</evidence>
<keyword evidence="1" id="KW-0732">Signal</keyword>
<dbReference type="EMBL" id="LDJJ01000068">
    <property type="protein sequence ID" value="KRG64024.1"/>
    <property type="molecule type" value="Genomic_DNA"/>
</dbReference>
<name>A0A0R0CG29_9GAMM</name>
<dbReference type="Proteomes" id="UP000051863">
    <property type="component" value="Unassembled WGS sequence"/>
</dbReference>
<protein>
    <submittedName>
        <fullName evidence="2">Uncharacterized protein</fullName>
    </submittedName>
</protein>
<comment type="caution">
    <text evidence="2">The sequence shown here is derived from an EMBL/GenBank/DDBJ whole genome shotgun (WGS) entry which is preliminary data.</text>
</comment>
<dbReference type="AlphaFoldDB" id="A0A0R0CG29"/>